<dbReference type="Pfam" id="PF01541">
    <property type="entry name" value="GIY-YIG"/>
    <property type="match status" value="1"/>
</dbReference>
<dbReference type="InterPro" id="IPR035901">
    <property type="entry name" value="GIY-YIG_endonuc_sf"/>
</dbReference>
<sequence length="85" mass="10226">MYYVYILYSKKLKKRYIGSSNDLQRRLVEHNSGNCSFTSQGTPWKLIYYEVFKFEKDARQEELFLKSGKGRERIKFLLAETMKNL</sequence>
<comment type="caution">
    <text evidence="3">The sequence shown here is derived from an EMBL/GenBank/DDBJ whole genome shotgun (WGS) entry which is preliminary data.</text>
</comment>
<organism evidence="3 4">
    <name type="scientific">Candidatus Falkowbacteria bacterium CG10_big_fil_rev_8_21_14_0_10_44_15</name>
    <dbReference type="NCBI Taxonomy" id="1974569"/>
    <lineage>
        <taxon>Bacteria</taxon>
        <taxon>Candidatus Falkowiibacteriota</taxon>
    </lineage>
</organism>
<evidence type="ECO:0000313" key="3">
    <source>
        <dbReference type="EMBL" id="PIR92743.1"/>
    </source>
</evidence>
<dbReference type="PROSITE" id="PS50164">
    <property type="entry name" value="GIY_YIG"/>
    <property type="match status" value="1"/>
</dbReference>
<dbReference type="InterPro" id="IPR050190">
    <property type="entry name" value="UPF0213_domain"/>
</dbReference>
<dbReference type="PANTHER" id="PTHR34477">
    <property type="entry name" value="UPF0213 PROTEIN YHBQ"/>
    <property type="match status" value="1"/>
</dbReference>
<gene>
    <name evidence="3" type="ORF">COU01_00135</name>
</gene>
<dbReference type="Gene3D" id="3.40.1440.10">
    <property type="entry name" value="GIY-YIG endonuclease"/>
    <property type="match status" value="1"/>
</dbReference>
<dbReference type="Proteomes" id="UP000228510">
    <property type="component" value="Unassembled WGS sequence"/>
</dbReference>
<dbReference type="PANTHER" id="PTHR34477:SF1">
    <property type="entry name" value="UPF0213 PROTEIN YHBQ"/>
    <property type="match status" value="1"/>
</dbReference>
<dbReference type="InterPro" id="IPR000305">
    <property type="entry name" value="GIY-YIG_endonuc"/>
</dbReference>
<comment type="similarity">
    <text evidence="1">Belongs to the UPF0213 family.</text>
</comment>
<reference evidence="4" key="1">
    <citation type="submission" date="2017-09" db="EMBL/GenBank/DDBJ databases">
        <title>Depth-based differentiation of microbial function through sediment-hosted aquifers and enrichment of novel symbionts in the deep terrestrial subsurface.</title>
        <authorList>
            <person name="Probst A.J."/>
            <person name="Ladd B."/>
            <person name="Jarett J.K."/>
            <person name="Geller-Mcgrath D.E."/>
            <person name="Sieber C.M.K."/>
            <person name="Emerson J.B."/>
            <person name="Anantharaman K."/>
            <person name="Thomas B.C."/>
            <person name="Malmstrom R."/>
            <person name="Stieglmeier M."/>
            <person name="Klingl A."/>
            <person name="Woyke T."/>
            <person name="Ryan C.M."/>
            <person name="Banfield J.F."/>
        </authorList>
    </citation>
    <scope>NUCLEOTIDE SEQUENCE [LARGE SCALE GENOMIC DNA]</scope>
</reference>
<dbReference type="SUPFAM" id="SSF82771">
    <property type="entry name" value="GIY-YIG endonuclease"/>
    <property type="match status" value="1"/>
</dbReference>
<dbReference type="EMBL" id="PFAT01000002">
    <property type="protein sequence ID" value="PIR92743.1"/>
    <property type="molecule type" value="Genomic_DNA"/>
</dbReference>
<dbReference type="AlphaFoldDB" id="A0A2H0V0Y0"/>
<name>A0A2H0V0Y0_9BACT</name>
<accession>A0A2H0V0Y0</accession>
<dbReference type="CDD" id="cd10449">
    <property type="entry name" value="GIY-YIG_SLX1_like"/>
    <property type="match status" value="1"/>
</dbReference>
<evidence type="ECO:0000313" key="4">
    <source>
        <dbReference type="Proteomes" id="UP000228510"/>
    </source>
</evidence>
<evidence type="ECO:0000256" key="1">
    <source>
        <dbReference type="ARBA" id="ARBA00007435"/>
    </source>
</evidence>
<evidence type="ECO:0000259" key="2">
    <source>
        <dbReference type="PROSITE" id="PS50164"/>
    </source>
</evidence>
<proteinExistence type="inferred from homology"/>
<feature type="domain" description="GIY-YIG" evidence="2">
    <location>
        <begin position="1"/>
        <end position="78"/>
    </location>
</feature>
<protein>
    <recommendedName>
        <fullName evidence="2">GIY-YIG domain-containing protein</fullName>
    </recommendedName>
</protein>